<name>A0A1D1YDE0_9ARAE</name>
<gene>
    <name evidence="2" type="primary">ROG1_3</name>
    <name evidence="2" type="ORF">g.73959</name>
</gene>
<accession>A0A1D1YDE0</accession>
<dbReference type="EMBL" id="GDJX01015271">
    <property type="protein sequence ID" value="JAT52665.1"/>
    <property type="molecule type" value="Transcribed_RNA"/>
</dbReference>
<dbReference type="FunFam" id="3.40.50.1820:FF:000216">
    <property type="entry name" value="Alpha/beta-Hydrolases superfamily protein"/>
    <property type="match status" value="1"/>
</dbReference>
<organism evidence="2">
    <name type="scientific">Anthurium amnicola</name>
    <dbReference type="NCBI Taxonomy" id="1678845"/>
    <lineage>
        <taxon>Eukaryota</taxon>
        <taxon>Viridiplantae</taxon>
        <taxon>Streptophyta</taxon>
        <taxon>Embryophyta</taxon>
        <taxon>Tracheophyta</taxon>
        <taxon>Spermatophyta</taxon>
        <taxon>Magnoliopsida</taxon>
        <taxon>Liliopsida</taxon>
        <taxon>Araceae</taxon>
        <taxon>Pothoideae</taxon>
        <taxon>Potheae</taxon>
        <taxon>Anthurium</taxon>
    </lineage>
</organism>
<feature type="domain" description="DUF676" evidence="1">
    <location>
        <begin position="97"/>
        <end position="319"/>
    </location>
</feature>
<evidence type="ECO:0000259" key="1">
    <source>
        <dbReference type="Pfam" id="PF05057"/>
    </source>
</evidence>
<evidence type="ECO:0000313" key="2">
    <source>
        <dbReference type="EMBL" id="JAT52665.1"/>
    </source>
</evidence>
<dbReference type="InterPro" id="IPR044294">
    <property type="entry name" value="Lipase-like"/>
</dbReference>
<dbReference type="Pfam" id="PF05057">
    <property type="entry name" value="DUF676"/>
    <property type="match status" value="1"/>
</dbReference>
<proteinExistence type="predicted"/>
<reference evidence="2" key="1">
    <citation type="submission" date="2015-07" db="EMBL/GenBank/DDBJ databases">
        <title>Transcriptome Assembly of Anthurium amnicola.</title>
        <authorList>
            <person name="Suzuki J."/>
        </authorList>
    </citation>
    <scope>NUCLEOTIDE SEQUENCE</scope>
</reference>
<dbReference type="PANTHER" id="PTHR12482">
    <property type="entry name" value="LIPASE ROG1-RELATED-RELATED"/>
    <property type="match status" value="1"/>
</dbReference>
<protein>
    <submittedName>
        <fullName evidence="2">Putative lipase ROG1</fullName>
    </submittedName>
</protein>
<dbReference type="Gene3D" id="3.40.50.1820">
    <property type="entry name" value="alpha/beta hydrolase"/>
    <property type="match status" value="1"/>
</dbReference>
<dbReference type="AlphaFoldDB" id="A0A1D1YDE0"/>
<sequence>MLAADALLGVWRSGFAVAGQCWIRGSREMGCVKFGSVKWSSGEGRPAEGGRVGSARMLGCFRPALKKVRKLETESVTGGVDLWDASAATANPPERFPEHLIVMVNGIVGSADDWKYGAEQFVCKLPDKVIVHRSECNYSTLTFDGVDLMGERLAKEVLSVVNNRPGVQKISFVAHSLGGLIARYAIGRLYEPLSSIGSPTVAGSTLAMDKHLEGRVAGLEPMNFVTFATPHLGSRGHKQLPFLCGLPFLERSASQTAHLIAGKTGKHLFLTDNVDGKPPLLLRMVDDVEDIKFRSALRSFKRRVAYANANFDSMVGWGTSSIRRQHELPKAQLLLSDDRYPHIAFVDRGDTGNMQKKPSSDVKAQVFDLEEEMIRGLTQVPWERVDVSFKKSTQRYVAHSTIQVKSYWINSDGADVIYHMIDNFLI</sequence>
<dbReference type="InterPro" id="IPR029058">
    <property type="entry name" value="AB_hydrolase_fold"/>
</dbReference>
<dbReference type="PANTHER" id="PTHR12482:SF4">
    <property type="entry name" value="ALPHA_BETA-HYDROLASES SUPERFAMILY PROTEIN"/>
    <property type="match status" value="1"/>
</dbReference>
<dbReference type="SUPFAM" id="SSF53474">
    <property type="entry name" value="alpha/beta-Hydrolases"/>
    <property type="match status" value="1"/>
</dbReference>
<dbReference type="InterPro" id="IPR007751">
    <property type="entry name" value="DUF676_lipase-like"/>
</dbReference>